<name>A0ABD1F331_HYPHA</name>
<evidence type="ECO:0000313" key="2">
    <source>
        <dbReference type="Proteomes" id="UP001566132"/>
    </source>
</evidence>
<dbReference type="EMBL" id="JBDJPC010000003">
    <property type="protein sequence ID" value="KAL1509663.1"/>
    <property type="molecule type" value="Genomic_DNA"/>
</dbReference>
<proteinExistence type="predicted"/>
<keyword evidence="2" id="KW-1185">Reference proteome</keyword>
<sequence>MNIAEGVPDLVDWSALLTNVFNSTYEKSFALYDRNQYLDYFQDYETVVTHCLHVIHLTEFFRNCHLNHLARKRLIEKLVSKEKYTAANAAAEQWLHSLDKEEENEDVTKLRTLLKNVFLTFNSNKASYQKFHYLMELMHQQLRKMYSKSQARQ</sequence>
<dbReference type="AlphaFoldDB" id="A0ABD1F331"/>
<gene>
    <name evidence="1" type="ORF">ABEB36_004369</name>
</gene>
<accession>A0ABD1F331</accession>
<organism evidence="1 2">
    <name type="scientific">Hypothenemus hampei</name>
    <name type="common">Coffee berry borer</name>
    <dbReference type="NCBI Taxonomy" id="57062"/>
    <lineage>
        <taxon>Eukaryota</taxon>
        <taxon>Metazoa</taxon>
        <taxon>Ecdysozoa</taxon>
        <taxon>Arthropoda</taxon>
        <taxon>Hexapoda</taxon>
        <taxon>Insecta</taxon>
        <taxon>Pterygota</taxon>
        <taxon>Neoptera</taxon>
        <taxon>Endopterygota</taxon>
        <taxon>Coleoptera</taxon>
        <taxon>Polyphaga</taxon>
        <taxon>Cucujiformia</taxon>
        <taxon>Curculionidae</taxon>
        <taxon>Scolytinae</taxon>
        <taxon>Hypothenemus</taxon>
    </lineage>
</organism>
<protein>
    <submittedName>
        <fullName evidence="1">Uncharacterized protein</fullName>
    </submittedName>
</protein>
<dbReference type="Proteomes" id="UP001566132">
    <property type="component" value="Unassembled WGS sequence"/>
</dbReference>
<evidence type="ECO:0000313" key="1">
    <source>
        <dbReference type="EMBL" id="KAL1509663.1"/>
    </source>
</evidence>
<comment type="caution">
    <text evidence="1">The sequence shown here is derived from an EMBL/GenBank/DDBJ whole genome shotgun (WGS) entry which is preliminary data.</text>
</comment>
<reference evidence="1 2" key="1">
    <citation type="submission" date="2024-05" db="EMBL/GenBank/DDBJ databases">
        <title>Genetic variation in Jamaican populations of the coffee berry borer (Hypothenemus hampei).</title>
        <authorList>
            <person name="Errbii M."/>
            <person name="Myrie A."/>
        </authorList>
    </citation>
    <scope>NUCLEOTIDE SEQUENCE [LARGE SCALE GENOMIC DNA]</scope>
    <source>
        <strain evidence="1">JA-Hopewell-2020-01-JO</strain>
        <tissue evidence="1">Whole body</tissue>
    </source>
</reference>